<evidence type="ECO:0000313" key="1">
    <source>
        <dbReference type="EMBL" id="QHU05827.1"/>
    </source>
</evidence>
<sequence>MSSAMKNKKAKVLNKGISLNTKETLPGGASSASNVNMKRTANECGTISGGMFGFSLNSSRRVDSHSGETSIQTRFIGETPFGQGQGRSTIVKSQYVNDDPYNTPRPTPKNTQGYLSHKLRGINGVYPLNVVKNKPTTDYATYMAKKHLKKTDSVYPKSRCINSAEVLNNGGKSCSKVVYFSKDTTPMSYDTYLKQNLLINHCIPLPPSKEHYPPWVNKTCTKCTGCSNCTTDITLEEFKAQAEC</sequence>
<name>A0A6C0JMY9_9ZZZZ</name>
<dbReference type="AlphaFoldDB" id="A0A6C0JMY9"/>
<organism evidence="1">
    <name type="scientific">viral metagenome</name>
    <dbReference type="NCBI Taxonomy" id="1070528"/>
    <lineage>
        <taxon>unclassified sequences</taxon>
        <taxon>metagenomes</taxon>
        <taxon>organismal metagenomes</taxon>
    </lineage>
</organism>
<reference evidence="1" key="1">
    <citation type="journal article" date="2020" name="Nature">
        <title>Giant virus diversity and host interactions through global metagenomics.</title>
        <authorList>
            <person name="Schulz F."/>
            <person name="Roux S."/>
            <person name="Paez-Espino D."/>
            <person name="Jungbluth S."/>
            <person name="Walsh D.A."/>
            <person name="Denef V.J."/>
            <person name="McMahon K.D."/>
            <person name="Konstantinidis K.T."/>
            <person name="Eloe-Fadrosh E.A."/>
            <person name="Kyrpides N.C."/>
            <person name="Woyke T."/>
        </authorList>
    </citation>
    <scope>NUCLEOTIDE SEQUENCE</scope>
    <source>
        <strain evidence="1">GVMAG-M-3300027736-24</strain>
    </source>
</reference>
<accession>A0A6C0JMY9</accession>
<protein>
    <submittedName>
        <fullName evidence="1">Uncharacterized protein</fullName>
    </submittedName>
</protein>
<proteinExistence type="predicted"/>
<dbReference type="EMBL" id="MN740420">
    <property type="protein sequence ID" value="QHU05827.1"/>
    <property type="molecule type" value="Genomic_DNA"/>
</dbReference>